<dbReference type="GeneID" id="78216717"/>
<dbReference type="GO" id="GO:0004519">
    <property type="term" value="F:endonuclease activity"/>
    <property type="evidence" value="ECO:0007669"/>
    <property type="project" value="UniProtKB-KW"/>
</dbReference>
<protein>
    <submittedName>
        <fullName evidence="1">ScaI family restriction endonuclease</fullName>
    </submittedName>
</protein>
<reference evidence="1 2" key="1">
    <citation type="journal article" date="2020" name="ISME J.">
        <title>Comparative genomics reveals insights into cyanobacterial evolution and habitat adaptation.</title>
        <authorList>
            <person name="Chen M.Y."/>
            <person name="Teng W.K."/>
            <person name="Zhao L."/>
            <person name="Hu C.X."/>
            <person name="Zhou Y.K."/>
            <person name="Han B.P."/>
            <person name="Song L.R."/>
            <person name="Shu W.S."/>
        </authorList>
    </citation>
    <scope>NUCLEOTIDE SEQUENCE [LARGE SCALE GENOMIC DNA]</scope>
    <source>
        <strain evidence="1 2">FACHB-1249</strain>
    </source>
</reference>
<proteinExistence type="predicted"/>
<dbReference type="InterPro" id="IPR019069">
    <property type="entry name" value="Restrct_endonuc_II_ScaI"/>
</dbReference>
<keyword evidence="2" id="KW-1185">Reference proteome</keyword>
<accession>A0ABR8IKI4</accession>
<keyword evidence="1" id="KW-0378">Hydrolase</keyword>
<evidence type="ECO:0000313" key="2">
    <source>
        <dbReference type="Proteomes" id="UP000660270"/>
    </source>
</evidence>
<gene>
    <name evidence="1" type="ORF">H6G43_00935</name>
</gene>
<name>A0ABR8IKI4_APHFL</name>
<evidence type="ECO:0000313" key="1">
    <source>
        <dbReference type="EMBL" id="MBD2683835.1"/>
    </source>
</evidence>
<organism evidence="1 2">
    <name type="scientific">Aphanizomenon flos-aquae FACHB-1249</name>
    <dbReference type="NCBI Taxonomy" id="2692889"/>
    <lineage>
        <taxon>Bacteria</taxon>
        <taxon>Bacillati</taxon>
        <taxon>Cyanobacteriota</taxon>
        <taxon>Cyanophyceae</taxon>
        <taxon>Nostocales</taxon>
        <taxon>Aphanizomenonaceae</taxon>
        <taxon>Aphanizomenon</taxon>
    </lineage>
</organism>
<dbReference type="Pfam" id="PF09569">
    <property type="entry name" value="RE_ScaI"/>
    <property type="match status" value="1"/>
</dbReference>
<keyword evidence="1" id="KW-0540">Nuclease</keyword>
<dbReference type="RefSeq" id="WP_190384842.1">
    <property type="nucleotide sequence ID" value="NZ_JACJTM010000001.1"/>
</dbReference>
<comment type="caution">
    <text evidence="1">The sequence shown here is derived from an EMBL/GenBank/DDBJ whole genome shotgun (WGS) entry which is preliminary data.</text>
</comment>
<dbReference type="EMBL" id="JACJTM010000001">
    <property type="protein sequence ID" value="MBD2683835.1"/>
    <property type="molecule type" value="Genomic_DNA"/>
</dbReference>
<keyword evidence="1" id="KW-0255">Endonuclease</keyword>
<sequence>MLVSPYINHPESEWLEITKKLIQEFPLSSEVLISIVESAWEDLYNSSFANSGLKIGQDIFLPAQATGVILEKLIAVHLANQYSEWRGGKTKQEKDIVYTTNDRYSFEIKTSSSKSGLFGNRSTGHRSDNRTKYRTGYYLVINYKLPKEDDLSHQLWKIRFGWIDDEDWIGQKEASGQQASIGKKLAELKLITLKMYQ</sequence>
<dbReference type="Proteomes" id="UP000660270">
    <property type="component" value="Unassembled WGS sequence"/>
</dbReference>